<dbReference type="RefSeq" id="WP_201686881.1">
    <property type="nucleotide sequence ID" value="NZ_JAEQND010000001.1"/>
</dbReference>
<dbReference type="PIRSF" id="PIRSF014972">
    <property type="entry name" value="FlK"/>
    <property type="match status" value="1"/>
</dbReference>
<dbReference type="PANTHER" id="PTHR36934">
    <property type="entry name" value="BLR0278 PROTEIN"/>
    <property type="match status" value="1"/>
</dbReference>
<sequence>MKATLQAGLKHTAKLEVTRDRTIDFMGEKARVYATPMLVRDIEVACRNLLLQHLDAAEDSVGTRVEIDHLAASLLGMPITLEVEITAVAKRAVTFSIIGSDGIDTICRAVHNRFVVDKAATEQRLAEKAKKAGLA</sequence>
<name>A0ABS1JHD9_9BURK</name>
<evidence type="ECO:0000313" key="3">
    <source>
        <dbReference type="Proteomes" id="UP000622707"/>
    </source>
</evidence>
<dbReference type="Gene3D" id="3.10.129.10">
    <property type="entry name" value="Hotdog Thioesterase"/>
    <property type="match status" value="1"/>
</dbReference>
<protein>
    <submittedName>
        <fullName evidence="2">Thioesterase family protein</fullName>
    </submittedName>
</protein>
<dbReference type="PANTHER" id="PTHR36934:SF1">
    <property type="entry name" value="THIOESTERASE DOMAIN-CONTAINING PROTEIN"/>
    <property type="match status" value="1"/>
</dbReference>
<gene>
    <name evidence="2" type="ORF">JI746_00840</name>
</gene>
<dbReference type="SUPFAM" id="SSF54637">
    <property type="entry name" value="Thioesterase/thiol ester dehydrase-isomerase"/>
    <property type="match status" value="1"/>
</dbReference>
<dbReference type="Pfam" id="PF22636">
    <property type="entry name" value="FlK"/>
    <property type="match status" value="1"/>
</dbReference>
<dbReference type="EMBL" id="JAEQND010000001">
    <property type="protein sequence ID" value="MBL0423634.1"/>
    <property type="molecule type" value="Genomic_DNA"/>
</dbReference>
<feature type="domain" description="Fluoroacetyl-CoA-specific thioesterase-like" evidence="1">
    <location>
        <begin position="17"/>
        <end position="118"/>
    </location>
</feature>
<evidence type="ECO:0000259" key="1">
    <source>
        <dbReference type="Pfam" id="PF22636"/>
    </source>
</evidence>
<organism evidence="2 3">
    <name type="scientific">Ramlibacter alkalitolerans</name>
    <dbReference type="NCBI Taxonomy" id="2039631"/>
    <lineage>
        <taxon>Bacteria</taxon>
        <taxon>Pseudomonadati</taxon>
        <taxon>Pseudomonadota</taxon>
        <taxon>Betaproteobacteria</taxon>
        <taxon>Burkholderiales</taxon>
        <taxon>Comamonadaceae</taxon>
        <taxon>Ramlibacter</taxon>
    </lineage>
</organism>
<accession>A0ABS1JHD9</accession>
<proteinExistence type="predicted"/>
<reference evidence="2 3" key="1">
    <citation type="journal article" date="2017" name="Int. J. Syst. Evol. Microbiol.">
        <title>Ramlibacter alkalitolerans sp. nov., alkali-tolerant bacterium isolated from soil of ginseng.</title>
        <authorList>
            <person name="Lee D.H."/>
            <person name="Cha C.J."/>
        </authorList>
    </citation>
    <scope>NUCLEOTIDE SEQUENCE [LARGE SCALE GENOMIC DNA]</scope>
    <source>
        <strain evidence="2 3">KACC 19305</strain>
    </source>
</reference>
<evidence type="ECO:0000313" key="2">
    <source>
        <dbReference type="EMBL" id="MBL0423634.1"/>
    </source>
</evidence>
<dbReference type="InterPro" id="IPR054485">
    <property type="entry name" value="FlK-like_dom"/>
</dbReference>
<comment type="caution">
    <text evidence="2">The sequence shown here is derived from an EMBL/GenBank/DDBJ whole genome shotgun (WGS) entry which is preliminary data.</text>
</comment>
<dbReference type="Proteomes" id="UP000622707">
    <property type="component" value="Unassembled WGS sequence"/>
</dbReference>
<dbReference type="InterPro" id="IPR025540">
    <property type="entry name" value="FlK"/>
</dbReference>
<dbReference type="InterPro" id="IPR029069">
    <property type="entry name" value="HotDog_dom_sf"/>
</dbReference>
<keyword evidence="3" id="KW-1185">Reference proteome</keyword>